<dbReference type="OrthoDB" id="2013972at2759"/>
<dbReference type="GO" id="GO:0005768">
    <property type="term" value="C:endosome"/>
    <property type="evidence" value="ECO:0007669"/>
    <property type="project" value="TreeGrafter"/>
</dbReference>
<dbReference type="GO" id="GO:0008168">
    <property type="term" value="F:methyltransferase activity"/>
    <property type="evidence" value="ECO:0007669"/>
    <property type="project" value="UniProtKB-KW"/>
</dbReference>
<evidence type="ECO:0008006" key="10">
    <source>
        <dbReference type="Google" id="ProtNLM"/>
    </source>
</evidence>
<protein>
    <recommendedName>
        <fullName evidence="10">Methyltransferase PMT26</fullName>
    </recommendedName>
</protein>
<name>A0A811RD60_9POAL</name>
<dbReference type="CDD" id="cd02440">
    <property type="entry name" value="AdoMet_MTases"/>
    <property type="match status" value="1"/>
</dbReference>
<evidence type="ECO:0000256" key="7">
    <source>
        <dbReference type="SAM" id="Phobius"/>
    </source>
</evidence>
<evidence type="ECO:0000256" key="3">
    <source>
        <dbReference type="ARBA" id="ARBA00022603"/>
    </source>
</evidence>
<feature type="region of interest" description="Disordered" evidence="6">
    <location>
        <begin position="500"/>
        <end position="543"/>
    </location>
</feature>
<dbReference type="PANTHER" id="PTHR10108">
    <property type="entry name" value="SAM-DEPENDENT METHYLTRANSFERASE"/>
    <property type="match status" value="1"/>
</dbReference>
<evidence type="ECO:0000256" key="5">
    <source>
        <dbReference type="ARBA" id="ARBA00037847"/>
    </source>
</evidence>
<comment type="subcellular location">
    <subcellularLocation>
        <location evidence="5">Endomembrane system</location>
        <topology evidence="5">Single-pass membrane protein</topology>
    </subcellularLocation>
    <subcellularLocation>
        <location evidence="1">Membrane</location>
        <topology evidence="1">Single-pass type II membrane protein</topology>
    </subcellularLocation>
</comment>
<gene>
    <name evidence="8" type="ORF">NCGR_LOCUS51503</name>
</gene>
<dbReference type="FunFam" id="3.40.50.150:FF:000148">
    <property type="entry name" value="Probable methyltransferase PMT25"/>
    <property type="match status" value="1"/>
</dbReference>
<keyword evidence="3" id="KW-0808">Transferase</keyword>
<feature type="compositionally biased region" description="Basic and acidic residues" evidence="6">
    <location>
        <begin position="154"/>
        <end position="168"/>
    </location>
</feature>
<feature type="compositionally biased region" description="Basic and acidic residues" evidence="6">
    <location>
        <begin position="297"/>
        <end position="308"/>
    </location>
</feature>
<feature type="region of interest" description="Disordered" evidence="6">
    <location>
        <begin position="1"/>
        <end position="29"/>
    </location>
</feature>
<accession>A0A811RD60</accession>
<comment type="similarity">
    <text evidence="2">Belongs to the methyltransferase superfamily.</text>
</comment>
<dbReference type="PANTHER" id="PTHR10108:SF1130">
    <property type="entry name" value="METHYLTRANSFERASE PMT26-RELATED"/>
    <property type="match status" value="1"/>
</dbReference>
<feature type="region of interest" description="Disordered" evidence="6">
    <location>
        <begin position="449"/>
        <end position="483"/>
    </location>
</feature>
<feature type="compositionally biased region" description="Polar residues" evidence="6">
    <location>
        <begin position="278"/>
        <end position="288"/>
    </location>
</feature>
<proteinExistence type="inferred from homology"/>
<dbReference type="GO" id="GO:0005802">
    <property type="term" value="C:trans-Golgi network"/>
    <property type="evidence" value="ECO:0007669"/>
    <property type="project" value="TreeGrafter"/>
</dbReference>
<sequence>MPLFERDRYQRLDGGGAGAGAARRPPPSSSFCSSATIVVFVALCLVAAWMMASSNNIAVTVSPENSSGAKDQDGSVDVAQESDEVADTGRKDDVAGGEGVGAGGGGGTQATEESGDTGKKDDGSVGEGGGGTQSTEENGDISKKDDGSGGDASQTKEDAGDTGNKDDGSGGDASQTKDDTDGGTGNNKDDGAGAAQTTEPVTTVGNDVNQSDVAGRTDATANSTSRGTDAEDSGEPAGGIVAEGDTPSKNQTFSDENGKTEGGEVAKPEDPDKKVEQSAEQTAIDGSNTTTTTTSGRDQDEKNTDKSTNETGGQVDKSEEEASTDDKSTGVQADNTVQEEASTTDDNNAGGQANNSTKETPTESKETVGGDDGTAKNQRSFDDMNGSMDGALPVKEDGNVAEKSSDETASGDKVESTDDDASTGAASNNATSGGQNVAAETMAFAAADDGANDSKITEDSYGMNSSATTEEKKPAAGEGDLLPSGQAELLNETASEVAENGAFPTQAAESREEKKARAGKNKKKNKKESKDQGAASGETAAEEETYSHTWKLCNVSTGADYIPCLDNEAAIKKLKSNKHYEHRERHCPANAPSCLVPLPEGYRQPIPWPYSRDKIWYHNVPHTMLASYKGHQNWVKVSGEHLTFPGGGTQFKNGALHYIEVIEEALPEVAWGRRSRVVLDVGCGVASFGGFLFDKDALTMSFAPKDEHEAQVQFALERGIPAVSAVMGTKRLPFPGNAFDVIHCARCRVPWHIEGGTLLLEVNRLLRPGGLFVWSATPVYRKVPEDVEIWHEMAALTKSMCWEMVKKTSDTVDQTAMVVFKKPTSNECYDARARADPPLCGASDDQDAAWNVTLQPCMHRVPTDASARGSRWPAQWPERLATTPYWLSADQVGVYGRPAPADFAADQEHWRKVVDNSYLHGMGIDWKNVRNVMDMRAVYGGFAAALRDMKVWVMNVVTVDSPDTLPIIYERGLFGMYHDWCESFSTYPRTYDLVHADHLFSKLKSRCKLLPVIAEVDRILRPEGKLIVRDDKATVEELQNIARSLHWEVRMTVSKQGQGLLCVRKTMWRPTQIEALS</sequence>
<dbReference type="SUPFAM" id="SSF53335">
    <property type="entry name" value="S-adenosyl-L-methionine-dependent methyltransferases"/>
    <property type="match status" value="2"/>
</dbReference>
<evidence type="ECO:0000256" key="2">
    <source>
        <dbReference type="ARBA" id="ARBA00008361"/>
    </source>
</evidence>
<dbReference type="GO" id="GO:0016020">
    <property type="term" value="C:membrane"/>
    <property type="evidence" value="ECO:0007669"/>
    <property type="project" value="UniProtKB-SubCell"/>
</dbReference>
<dbReference type="Proteomes" id="UP000604825">
    <property type="component" value="Unassembled WGS sequence"/>
</dbReference>
<keyword evidence="4" id="KW-0735">Signal-anchor</keyword>
<evidence type="ECO:0000313" key="9">
    <source>
        <dbReference type="Proteomes" id="UP000604825"/>
    </source>
</evidence>
<dbReference type="AlphaFoldDB" id="A0A811RD60"/>
<feature type="compositionally biased region" description="Basic residues" evidence="6">
    <location>
        <begin position="517"/>
        <end position="527"/>
    </location>
</feature>
<feature type="transmembrane region" description="Helical" evidence="7">
    <location>
        <begin position="31"/>
        <end position="52"/>
    </location>
</feature>
<evidence type="ECO:0000313" key="8">
    <source>
        <dbReference type="EMBL" id="CAD6268198.1"/>
    </source>
</evidence>
<keyword evidence="9" id="KW-1185">Reference proteome</keyword>
<evidence type="ECO:0000256" key="4">
    <source>
        <dbReference type="ARBA" id="ARBA00022968"/>
    </source>
</evidence>
<feature type="compositionally biased region" description="Polar residues" evidence="6">
    <location>
        <begin position="196"/>
        <end position="212"/>
    </location>
</feature>
<feature type="compositionally biased region" description="Basic and acidic residues" evidence="6">
    <location>
        <begin position="1"/>
        <end position="11"/>
    </location>
</feature>
<keyword evidence="7" id="KW-0472">Membrane</keyword>
<keyword evidence="3" id="KW-0489">Methyltransferase</keyword>
<feature type="region of interest" description="Disordered" evidence="6">
    <location>
        <begin position="61"/>
        <end position="435"/>
    </location>
</feature>
<feature type="compositionally biased region" description="Gly residues" evidence="6">
    <location>
        <begin position="96"/>
        <end position="108"/>
    </location>
</feature>
<dbReference type="Gene3D" id="3.40.50.150">
    <property type="entry name" value="Vaccinia Virus protein VP39"/>
    <property type="match status" value="1"/>
</dbReference>
<feature type="compositionally biased region" description="Low complexity" evidence="6">
    <location>
        <begin position="422"/>
        <end position="435"/>
    </location>
</feature>
<dbReference type="EMBL" id="CAJGYO010000014">
    <property type="protein sequence ID" value="CAD6268198.1"/>
    <property type="molecule type" value="Genomic_DNA"/>
</dbReference>
<evidence type="ECO:0000256" key="1">
    <source>
        <dbReference type="ARBA" id="ARBA00004606"/>
    </source>
</evidence>
<dbReference type="Pfam" id="PF03141">
    <property type="entry name" value="Methyltransf_29"/>
    <property type="match status" value="1"/>
</dbReference>
<evidence type="ECO:0000256" key="6">
    <source>
        <dbReference type="SAM" id="MobiDB-lite"/>
    </source>
</evidence>
<feature type="compositionally biased region" description="Basic and acidic residues" evidence="6">
    <location>
        <begin position="394"/>
        <end position="416"/>
    </location>
</feature>
<keyword evidence="7" id="KW-1133">Transmembrane helix</keyword>
<dbReference type="GO" id="GO:0032259">
    <property type="term" value="P:methylation"/>
    <property type="evidence" value="ECO:0007669"/>
    <property type="project" value="UniProtKB-KW"/>
</dbReference>
<comment type="caution">
    <text evidence="8">The sequence shown here is derived from an EMBL/GenBank/DDBJ whole genome shotgun (WGS) entry which is preliminary data.</text>
</comment>
<reference evidence="8" key="1">
    <citation type="submission" date="2020-10" db="EMBL/GenBank/DDBJ databases">
        <authorList>
            <person name="Han B."/>
            <person name="Lu T."/>
            <person name="Zhao Q."/>
            <person name="Huang X."/>
            <person name="Zhao Y."/>
        </authorList>
    </citation>
    <scope>NUCLEOTIDE SEQUENCE</scope>
</reference>
<feature type="compositionally biased region" description="Basic and acidic residues" evidence="6">
    <location>
        <begin position="256"/>
        <end position="277"/>
    </location>
</feature>
<organism evidence="8 9">
    <name type="scientific">Miscanthus lutarioriparius</name>
    <dbReference type="NCBI Taxonomy" id="422564"/>
    <lineage>
        <taxon>Eukaryota</taxon>
        <taxon>Viridiplantae</taxon>
        <taxon>Streptophyta</taxon>
        <taxon>Embryophyta</taxon>
        <taxon>Tracheophyta</taxon>
        <taxon>Spermatophyta</taxon>
        <taxon>Magnoliopsida</taxon>
        <taxon>Liliopsida</taxon>
        <taxon>Poales</taxon>
        <taxon>Poaceae</taxon>
        <taxon>PACMAD clade</taxon>
        <taxon>Panicoideae</taxon>
        <taxon>Andropogonodae</taxon>
        <taxon>Andropogoneae</taxon>
        <taxon>Saccharinae</taxon>
        <taxon>Miscanthus</taxon>
    </lineage>
</organism>
<keyword evidence="7" id="KW-0812">Transmembrane</keyword>
<dbReference type="InterPro" id="IPR029063">
    <property type="entry name" value="SAM-dependent_MTases_sf"/>
</dbReference>
<dbReference type="InterPro" id="IPR004159">
    <property type="entry name" value="Put_SAM_MeTrfase"/>
</dbReference>
<feature type="compositionally biased region" description="Polar residues" evidence="6">
    <location>
        <begin position="329"/>
        <end position="355"/>
    </location>
</feature>